<dbReference type="PROSITE" id="PS50088">
    <property type="entry name" value="ANK_REPEAT"/>
    <property type="match status" value="1"/>
</dbReference>
<dbReference type="SUPFAM" id="SSF48403">
    <property type="entry name" value="Ankyrin repeat"/>
    <property type="match status" value="1"/>
</dbReference>
<feature type="repeat" description="ANK" evidence="3">
    <location>
        <begin position="60"/>
        <end position="92"/>
    </location>
</feature>
<dbReference type="RefSeq" id="XP_004996965.1">
    <property type="nucleotide sequence ID" value="XM_004996908.1"/>
</dbReference>
<evidence type="ECO:0000256" key="2">
    <source>
        <dbReference type="ARBA" id="ARBA00023043"/>
    </source>
</evidence>
<keyword evidence="7" id="KW-1185">Reference proteome</keyword>
<dbReference type="PANTHER" id="PTHR24171:SF9">
    <property type="entry name" value="ANKYRIN REPEAT DOMAIN-CONTAINING PROTEIN 39"/>
    <property type="match status" value="1"/>
</dbReference>
<dbReference type="STRING" id="946362.F2U2A9"/>
<reference evidence="6" key="1">
    <citation type="submission" date="2009-08" db="EMBL/GenBank/DDBJ databases">
        <title>Annotation of Salpingoeca rosetta.</title>
        <authorList>
            <consortium name="The Broad Institute Genome Sequencing Platform"/>
            <person name="Russ C."/>
            <person name="Cuomo C."/>
            <person name="Burger G."/>
            <person name="Gray M.W."/>
            <person name="Holland P.W.H."/>
            <person name="King N."/>
            <person name="Lang F.B.F."/>
            <person name="Roger A.J."/>
            <person name="Ruiz-Trillo I."/>
            <person name="Young S.K."/>
            <person name="Zeng Q."/>
            <person name="Gargeya S."/>
            <person name="Alvarado L."/>
            <person name="Berlin A."/>
            <person name="Chapman S.B."/>
            <person name="Chen Z."/>
            <person name="Freedman E."/>
            <person name="Gellesch M."/>
            <person name="Goldberg J."/>
            <person name="Griggs A."/>
            <person name="Gujja S."/>
            <person name="Heilman E."/>
            <person name="Heiman D."/>
            <person name="Howarth C."/>
            <person name="Mehta T."/>
            <person name="Neiman D."/>
            <person name="Pearson M."/>
            <person name="Roberts A."/>
            <person name="Saif S."/>
            <person name="Shea T."/>
            <person name="Shenoy N."/>
            <person name="Sisk P."/>
            <person name="Stolte C."/>
            <person name="Sykes S."/>
            <person name="White J."/>
            <person name="Yandava C."/>
            <person name="Haas B."/>
            <person name="Nusbaum C."/>
            <person name="Birren B."/>
        </authorList>
    </citation>
    <scope>NUCLEOTIDE SEQUENCE</scope>
    <source>
        <strain evidence="6">ATCC 50818</strain>
    </source>
</reference>
<proteinExistence type="predicted"/>
<dbReference type="InParanoid" id="F2U2A9"/>
<evidence type="ECO:0000256" key="3">
    <source>
        <dbReference type="PROSITE-ProRule" id="PRU00023"/>
    </source>
</evidence>
<dbReference type="KEGG" id="sre:PTSG_02474"/>
<evidence type="ECO:0000256" key="1">
    <source>
        <dbReference type="ARBA" id="ARBA00022737"/>
    </source>
</evidence>
<dbReference type="Proteomes" id="UP000007799">
    <property type="component" value="Unassembled WGS sequence"/>
</dbReference>
<evidence type="ECO:0000313" key="7">
    <source>
        <dbReference type="Proteomes" id="UP000007799"/>
    </source>
</evidence>
<dbReference type="InterPro" id="IPR025714">
    <property type="entry name" value="Methyltranfer_dom"/>
</dbReference>
<dbReference type="EMBL" id="GL832959">
    <property type="protein sequence ID" value="EGD81761.1"/>
    <property type="molecule type" value="Genomic_DNA"/>
</dbReference>
<sequence>MAETRAPAEGERTAAFEAMLKARDHVGTTLAMAAGGGNLEAVKYLVEVAGVDPNATKKKGGNSALHASLAQNRVEVAEYLIGKGVDVNARNMRGQTPLMLAVSCCHGLRPVELLLAAGARASTKSWRYKQDSLEIARIKGFKSAVPLLEKAIEAEAASARDSKEGEQETLPRGRTKCPICGELIRAKPRINFLISNHEREVEKATQASNAESSEQAQQQQDQVQDQEQDHQQQQQQQDQGDARAQVETPTADDATTDLAAKQLEAAALTSKAETPEEPNRYVGEFLQSKAFAALKSNPKYHTLADKHHLRKEVTETWAILEAVRAQCTRLDIDIDTITLVDLCSGKSLTSALFGLEHPRSRVIAVDRMPANIVPHFDENVSYIQADIMRPEFAQLLADRIQQCNTNPRDSADAGSDVGHPDAGDGDSSDGAPQRESTPRPAILVGMHLCGVLSLRAIELFKAIPAFRGIVLSPCCFPTRRSGVMTVRDSGFTDELDKYEFWTRHLHTAVAASAASCDTFKNPLIFSNRNNIISATR</sequence>
<dbReference type="eggNOG" id="KOG0504">
    <property type="taxonomic scope" value="Eukaryota"/>
</dbReference>
<dbReference type="PANTHER" id="PTHR24171">
    <property type="entry name" value="ANKYRIN REPEAT DOMAIN-CONTAINING PROTEIN 39-RELATED"/>
    <property type="match status" value="1"/>
</dbReference>
<feature type="region of interest" description="Disordered" evidence="4">
    <location>
        <begin position="201"/>
        <end position="251"/>
    </location>
</feature>
<evidence type="ECO:0000259" key="5">
    <source>
        <dbReference type="Pfam" id="PF13679"/>
    </source>
</evidence>
<dbReference type="Gene3D" id="1.25.40.20">
    <property type="entry name" value="Ankyrin repeat-containing domain"/>
    <property type="match status" value="1"/>
</dbReference>
<keyword evidence="2 3" id="KW-0040">ANK repeat</keyword>
<dbReference type="Pfam" id="PF12796">
    <property type="entry name" value="Ank_2"/>
    <property type="match status" value="1"/>
</dbReference>
<feature type="compositionally biased region" description="Basic and acidic residues" evidence="4">
    <location>
        <begin position="155"/>
        <end position="171"/>
    </location>
</feature>
<dbReference type="AlphaFoldDB" id="F2U2A9"/>
<name>F2U2A9_SALR5</name>
<gene>
    <name evidence="6" type="ORF">PTSG_02474</name>
</gene>
<evidence type="ECO:0000313" key="6">
    <source>
        <dbReference type="EMBL" id="EGD81761.1"/>
    </source>
</evidence>
<dbReference type="OMA" id="IVLSPCC"/>
<keyword evidence="1" id="KW-0677">Repeat</keyword>
<dbReference type="OrthoDB" id="539213at2759"/>
<dbReference type="GeneID" id="16077557"/>
<dbReference type="Pfam" id="PF13679">
    <property type="entry name" value="Methyltransf_32"/>
    <property type="match status" value="1"/>
</dbReference>
<feature type="region of interest" description="Disordered" evidence="4">
    <location>
        <begin position="406"/>
        <end position="437"/>
    </location>
</feature>
<feature type="compositionally biased region" description="Low complexity" evidence="4">
    <location>
        <begin position="206"/>
        <end position="251"/>
    </location>
</feature>
<organism evidence="6 7">
    <name type="scientific">Salpingoeca rosetta (strain ATCC 50818 / BSB-021)</name>
    <dbReference type="NCBI Taxonomy" id="946362"/>
    <lineage>
        <taxon>Eukaryota</taxon>
        <taxon>Choanoflagellata</taxon>
        <taxon>Craspedida</taxon>
        <taxon>Salpingoecidae</taxon>
        <taxon>Salpingoeca</taxon>
    </lineage>
</organism>
<feature type="region of interest" description="Disordered" evidence="4">
    <location>
        <begin position="155"/>
        <end position="174"/>
    </location>
</feature>
<accession>F2U2A9</accession>
<evidence type="ECO:0000256" key="4">
    <source>
        <dbReference type="SAM" id="MobiDB-lite"/>
    </source>
</evidence>
<feature type="domain" description="Methyltransferase" evidence="5">
    <location>
        <begin position="312"/>
        <end position="475"/>
    </location>
</feature>
<dbReference type="InterPro" id="IPR002110">
    <property type="entry name" value="Ankyrin_rpt"/>
</dbReference>
<dbReference type="InterPro" id="IPR036770">
    <property type="entry name" value="Ankyrin_rpt-contain_sf"/>
</dbReference>
<dbReference type="SMART" id="SM00248">
    <property type="entry name" value="ANK"/>
    <property type="match status" value="3"/>
</dbReference>
<dbReference type="PROSITE" id="PS50297">
    <property type="entry name" value="ANK_REP_REGION"/>
    <property type="match status" value="1"/>
</dbReference>
<protein>
    <recommendedName>
        <fullName evidence="5">Methyltransferase domain-containing protein</fullName>
    </recommendedName>
</protein>